<evidence type="ECO:0000259" key="3">
    <source>
        <dbReference type="Pfam" id="PF08669"/>
    </source>
</evidence>
<dbReference type="PIRSF" id="PIRSF006487">
    <property type="entry name" value="GcvT"/>
    <property type="match status" value="1"/>
</dbReference>
<evidence type="ECO:0000256" key="1">
    <source>
        <dbReference type="PIRSR" id="PIRSR006487-1"/>
    </source>
</evidence>
<dbReference type="EMBL" id="JACPSX010000124">
    <property type="protein sequence ID" value="MBI3014764.1"/>
    <property type="molecule type" value="Genomic_DNA"/>
</dbReference>
<dbReference type="PANTHER" id="PTHR43757:SF2">
    <property type="entry name" value="AMINOMETHYLTRANSFERASE, MITOCHONDRIAL"/>
    <property type="match status" value="1"/>
</dbReference>
<dbReference type="PANTHER" id="PTHR43757">
    <property type="entry name" value="AMINOMETHYLTRANSFERASE"/>
    <property type="match status" value="1"/>
</dbReference>
<protein>
    <submittedName>
        <fullName evidence="4">Aminomethyl transferase family protein</fullName>
    </submittedName>
</protein>
<evidence type="ECO:0000259" key="2">
    <source>
        <dbReference type="Pfam" id="PF01571"/>
    </source>
</evidence>
<feature type="domain" description="GCVT N-terminal" evidence="2">
    <location>
        <begin position="40"/>
        <end position="271"/>
    </location>
</feature>
<dbReference type="InterPro" id="IPR006222">
    <property type="entry name" value="GCVT_N"/>
</dbReference>
<dbReference type="InterPro" id="IPR028896">
    <property type="entry name" value="GcvT/YgfZ/DmdA"/>
</dbReference>
<dbReference type="SUPFAM" id="SSF101790">
    <property type="entry name" value="Aminomethyltransferase beta-barrel domain"/>
    <property type="match status" value="1"/>
</dbReference>
<dbReference type="GO" id="GO:0016740">
    <property type="term" value="F:transferase activity"/>
    <property type="evidence" value="ECO:0007669"/>
    <property type="project" value="UniProtKB-KW"/>
</dbReference>
<dbReference type="InterPro" id="IPR027266">
    <property type="entry name" value="TrmE/GcvT-like"/>
</dbReference>
<gene>
    <name evidence="4" type="ORF">HYY65_06845</name>
</gene>
<keyword evidence="4" id="KW-0808">Transferase</keyword>
<sequence length="456" mass="51976">MSQLDIQKFREEYRRSLEWDRPFYFERPAVFSPAAAAQENHGACNIMWKFISEWIPWQYTNFIEEGLSFHETAYLGDWSALTKFRIKGPDALEFLSYYCVNNLHKFNLGQIKHAIQTNEQGKVAGEGILYKISEEEYRYSGGGAYWLSYWFQQAKRNAEARIDSPDEFVFVIQGPKSLYVMEKTTRENLRDIKFSYTRMTKIGQHDVRILRTGVTGELGYEVHGPSEIGNDIWVAIHEAGKEFGLRLLGGRSQLISHVEGCFPTIGRDFWPAASTTGGSSKAHKLDTKGGSYEWSDPSELMRSPFELGWDKEVSLDTHDFMGREALIVEKNAGGPARRIVGLKWNSEDVIDVYAALFRAGPIPTPMELPRVNHKHSLDPDKVLKDGNVVGCSTSRVYSPYFRQMISLCVIDKDFAEPGMDVTVVWGDRGGPQREIRATVTKVPFKEDKRRIDVAKL</sequence>
<evidence type="ECO:0000313" key="4">
    <source>
        <dbReference type="EMBL" id="MBI3014764.1"/>
    </source>
</evidence>
<comment type="caution">
    <text evidence="4">The sequence shown here is derived from an EMBL/GenBank/DDBJ whole genome shotgun (WGS) entry which is preliminary data.</text>
</comment>
<dbReference type="AlphaFoldDB" id="A0A932GPL1"/>
<reference evidence="4" key="1">
    <citation type="submission" date="2020-07" db="EMBL/GenBank/DDBJ databases">
        <title>Huge and variable diversity of episymbiotic CPR bacteria and DPANN archaea in groundwater ecosystems.</title>
        <authorList>
            <person name="He C.Y."/>
            <person name="Keren R."/>
            <person name="Whittaker M."/>
            <person name="Farag I.F."/>
            <person name="Doudna J."/>
            <person name="Cate J.H.D."/>
            <person name="Banfield J.F."/>
        </authorList>
    </citation>
    <scope>NUCLEOTIDE SEQUENCE</scope>
    <source>
        <strain evidence="4">NC_groundwater_717_Ag_S-0.2um_59_8</strain>
    </source>
</reference>
<dbReference type="Proteomes" id="UP000741360">
    <property type="component" value="Unassembled WGS sequence"/>
</dbReference>
<evidence type="ECO:0000313" key="5">
    <source>
        <dbReference type="Proteomes" id="UP000741360"/>
    </source>
</evidence>
<dbReference type="Pfam" id="PF01571">
    <property type="entry name" value="GCV_T"/>
    <property type="match status" value="1"/>
</dbReference>
<dbReference type="Pfam" id="PF08669">
    <property type="entry name" value="GCV_T_C"/>
    <property type="match status" value="1"/>
</dbReference>
<dbReference type="InterPro" id="IPR013977">
    <property type="entry name" value="GcvT_C"/>
</dbReference>
<accession>A0A932GPL1</accession>
<dbReference type="SUPFAM" id="SSF103025">
    <property type="entry name" value="Folate-binding domain"/>
    <property type="match status" value="1"/>
</dbReference>
<feature type="domain" description="Aminomethyltransferase C-terminal" evidence="3">
    <location>
        <begin position="380"/>
        <end position="444"/>
    </location>
</feature>
<name>A0A932GPL1_UNCTE</name>
<feature type="binding site" evidence="1">
    <location>
        <position position="221"/>
    </location>
    <ligand>
        <name>substrate</name>
    </ligand>
</feature>
<dbReference type="InterPro" id="IPR029043">
    <property type="entry name" value="GcvT/YgfZ_C"/>
</dbReference>
<organism evidence="4 5">
    <name type="scientific">Tectimicrobiota bacterium</name>
    <dbReference type="NCBI Taxonomy" id="2528274"/>
    <lineage>
        <taxon>Bacteria</taxon>
        <taxon>Pseudomonadati</taxon>
        <taxon>Nitrospinota/Tectimicrobiota group</taxon>
        <taxon>Candidatus Tectimicrobiota</taxon>
    </lineage>
</organism>
<proteinExistence type="predicted"/>
<dbReference type="Gene3D" id="3.30.1360.120">
    <property type="entry name" value="Probable tRNA modification gtpase trme, domain 1"/>
    <property type="match status" value="1"/>
</dbReference>